<dbReference type="PROSITE" id="PS50071">
    <property type="entry name" value="HOMEOBOX_2"/>
    <property type="match status" value="1"/>
</dbReference>
<dbReference type="CDD" id="cd00086">
    <property type="entry name" value="homeodomain"/>
    <property type="match status" value="1"/>
</dbReference>
<feature type="compositionally biased region" description="Low complexity" evidence="6">
    <location>
        <begin position="412"/>
        <end position="428"/>
    </location>
</feature>
<dbReference type="PANTHER" id="PTHR47656:SF1">
    <property type="entry name" value="HOMEOBOX PROTEIN MIXL1"/>
    <property type="match status" value="1"/>
</dbReference>
<dbReference type="GO" id="GO:0001228">
    <property type="term" value="F:DNA-binding transcription activator activity, RNA polymerase II-specific"/>
    <property type="evidence" value="ECO:0007669"/>
    <property type="project" value="InterPro"/>
</dbReference>
<evidence type="ECO:0000256" key="2">
    <source>
        <dbReference type="ARBA" id="ARBA00023155"/>
    </source>
</evidence>
<gene>
    <name evidence="8" type="ORF">DFP72DRAFT_867207</name>
</gene>
<dbReference type="AlphaFoldDB" id="A0A8H6IKC2"/>
<sequence>MDKEAQLWGELAEKAQSIQRLLASSPSYRPVAKSAGLVSFTFTPPVLEPITSKLIGVGLPAKLSDRLSKLYLERMNSSRQHFQTQFQKTCQALSVNYKGRELERAVRSVHSGYLRSYLSTSESIIKASVERASTHVEKYATRTSNHGTRTHFNHESVPLLEEYFRHNAYPSARDRVLLARKSMMEPRQIEVWFQNHRSRARKQGISLRKLSSHPLPSSLGLESLRSTMPLLFKTETEPDNMDYASTQRTTPFSEQQPNESPSRGNVESPPLAPDHAPAWAFPQKYDPTSNHEAFQMASFVTPFPSTFWPRSQPSQVKKKRHIATSIDDLVDLFQSKLTIQGPKTLQFAEHLNTPWNASVLTRPPSAPLLSLLNPNQPPTLRQTIHPTPKKSQIYWGLPSLGTPQSPMKRGASLRSVSSSSSLSTMVSDSDSDASYSRPVTPSNDGSPHYVFVQQEACTPPHQDSFLPSCCNQHQPNVFSRRPSYPYDMAITC</sequence>
<dbReference type="PANTHER" id="PTHR47656">
    <property type="entry name" value="HOMEOBOX PROTEIN MIXL"/>
    <property type="match status" value="1"/>
</dbReference>
<feature type="DNA-binding region" description="Homeobox" evidence="4">
    <location>
        <begin position="145"/>
        <end position="204"/>
    </location>
</feature>
<feature type="compositionally biased region" description="Polar residues" evidence="6">
    <location>
        <begin position="432"/>
        <end position="445"/>
    </location>
</feature>
<dbReference type="InterPro" id="IPR001356">
    <property type="entry name" value="HD"/>
</dbReference>
<reference evidence="8 9" key="1">
    <citation type="submission" date="2020-07" db="EMBL/GenBank/DDBJ databases">
        <title>Comparative genomics of pyrophilous fungi reveals a link between fire events and developmental genes.</title>
        <authorList>
            <consortium name="DOE Joint Genome Institute"/>
            <person name="Steindorff A.S."/>
            <person name="Carver A."/>
            <person name="Calhoun S."/>
            <person name="Stillman K."/>
            <person name="Liu H."/>
            <person name="Lipzen A."/>
            <person name="Pangilinan J."/>
            <person name="Labutti K."/>
            <person name="Bruns T.D."/>
            <person name="Grigoriev I.V."/>
        </authorList>
    </citation>
    <scope>NUCLEOTIDE SEQUENCE [LARGE SCALE GENOMIC DNA]</scope>
    <source>
        <strain evidence="8 9">CBS 144469</strain>
    </source>
</reference>
<feature type="domain" description="Homeobox" evidence="7">
    <location>
        <begin position="143"/>
        <end position="203"/>
    </location>
</feature>
<dbReference type="GO" id="GO:0003677">
    <property type="term" value="F:DNA binding"/>
    <property type="evidence" value="ECO:0007669"/>
    <property type="project" value="UniProtKB-UniRule"/>
</dbReference>
<evidence type="ECO:0000256" key="3">
    <source>
        <dbReference type="ARBA" id="ARBA00023242"/>
    </source>
</evidence>
<dbReference type="InterPro" id="IPR009057">
    <property type="entry name" value="Homeodomain-like_sf"/>
</dbReference>
<organism evidence="8 9">
    <name type="scientific">Ephemerocybe angulata</name>
    <dbReference type="NCBI Taxonomy" id="980116"/>
    <lineage>
        <taxon>Eukaryota</taxon>
        <taxon>Fungi</taxon>
        <taxon>Dikarya</taxon>
        <taxon>Basidiomycota</taxon>
        <taxon>Agaricomycotina</taxon>
        <taxon>Agaricomycetes</taxon>
        <taxon>Agaricomycetidae</taxon>
        <taxon>Agaricales</taxon>
        <taxon>Agaricineae</taxon>
        <taxon>Psathyrellaceae</taxon>
        <taxon>Ephemerocybe</taxon>
    </lineage>
</organism>
<protein>
    <recommendedName>
        <fullName evidence="7">Homeobox domain-containing protein</fullName>
    </recommendedName>
</protein>
<evidence type="ECO:0000256" key="4">
    <source>
        <dbReference type="PROSITE-ProRule" id="PRU00108"/>
    </source>
</evidence>
<dbReference type="OrthoDB" id="6159439at2759"/>
<comment type="caution">
    <text evidence="8">The sequence shown here is derived from an EMBL/GenBank/DDBJ whole genome shotgun (WGS) entry which is preliminary data.</text>
</comment>
<dbReference type="InterPro" id="IPR017970">
    <property type="entry name" value="Homeobox_CS"/>
</dbReference>
<dbReference type="Pfam" id="PF00046">
    <property type="entry name" value="Homeodomain"/>
    <property type="match status" value="1"/>
</dbReference>
<dbReference type="GO" id="GO:0005634">
    <property type="term" value="C:nucleus"/>
    <property type="evidence" value="ECO:0007669"/>
    <property type="project" value="UniProtKB-SubCell"/>
</dbReference>
<dbReference type="Gene3D" id="1.10.10.60">
    <property type="entry name" value="Homeodomain-like"/>
    <property type="match status" value="1"/>
</dbReference>
<feature type="region of interest" description="Disordered" evidence="6">
    <location>
        <begin position="392"/>
        <end position="447"/>
    </location>
</feature>
<evidence type="ECO:0000256" key="1">
    <source>
        <dbReference type="ARBA" id="ARBA00023125"/>
    </source>
</evidence>
<feature type="compositionally biased region" description="Polar residues" evidence="6">
    <location>
        <begin position="243"/>
        <end position="265"/>
    </location>
</feature>
<evidence type="ECO:0000313" key="9">
    <source>
        <dbReference type="Proteomes" id="UP000521943"/>
    </source>
</evidence>
<accession>A0A8H6IKC2</accession>
<evidence type="ECO:0000256" key="6">
    <source>
        <dbReference type="SAM" id="MobiDB-lite"/>
    </source>
</evidence>
<feature type="region of interest" description="Disordered" evidence="6">
    <location>
        <begin position="235"/>
        <end position="284"/>
    </location>
</feature>
<keyword evidence="3 4" id="KW-0539">Nucleus</keyword>
<dbReference type="InterPro" id="IPR042917">
    <property type="entry name" value="MIXL1"/>
</dbReference>
<dbReference type="Proteomes" id="UP000521943">
    <property type="component" value="Unassembled WGS sequence"/>
</dbReference>
<evidence type="ECO:0000313" key="8">
    <source>
        <dbReference type="EMBL" id="KAF6766644.1"/>
    </source>
</evidence>
<dbReference type="SUPFAM" id="SSF46689">
    <property type="entry name" value="Homeodomain-like"/>
    <property type="match status" value="1"/>
</dbReference>
<evidence type="ECO:0000256" key="5">
    <source>
        <dbReference type="RuleBase" id="RU000682"/>
    </source>
</evidence>
<evidence type="ECO:0000259" key="7">
    <source>
        <dbReference type="PROSITE" id="PS50071"/>
    </source>
</evidence>
<name>A0A8H6IKC2_9AGAR</name>
<proteinExistence type="predicted"/>
<keyword evidence="1 4" id="KW-0238">DNA-binding</keyword>
<dbReference type="PROSITE" id="PS00027">
    <property type="entry name" value="HOMEOBOX_1"/>
    <property type="match status" value="1"/>
</dbReference>
<keyword evidence="9" id="KW-1185">Reference proteome</keyword>
<dbReference type="SMART" id="SM00389">
    <property type="entry name" value="HOX"/>
    <property type="match status" value="1"/>
</dbReference>
<comment type="subcellular location">
    <subcellularLocation>
        <location evidence="4 5">Nucleus</location>
    </subcellularLocation>
</comment>
<keyword evidence="2 4" id="KW-0371">Homeobox</keyword>
<dbReference type="EMBL" id="JACGCI010000001">
    <property type="protein sequence ID" value="KAF6766644.1"/>
    <property type="molecule type" value="Genomic_DNA"/>
</dbReference>